<keyword evidence="2" id="KW-0805">Transcription regulation</keyword>
<dbReference type="PROSITE" id="PS50931">
    <property type="entry name" value="HTH_LYSR"/>
    <property type="match status" value="1"/>
</dbReference>
<evidence type="ECO:0000313" key="6">
    <source>
        <dbReference type="EMBL" id="BDE96108.1"/>
    </source>
</evidence>
<sequence>MQIEYMREFLAVADEGSVSAAASKLHIAQPVLSKHIRAMEEALHVQLFLRSPKGLTMTPRGKQAYHTFREIVGKYDDILCLFQSENNVLCGQLRMGILTMGFDSYIAPVAERFNQRYPNIALSYATENPLAIIEGVIDGSLDIGFLGQTRFDDRGQIAYRCIGQDELHAVVPKGGAIAERGYITPADAAEATLVCLKTKETTDVLNDLVVSAGFRPRRIVEVDEVEVSSSSVVSLNGFFVIPDFMCSVFKASRNVDIVEFDTPLYLPVYFAYRKTVRNQFVSLFLDSIPFDEEQRRLDGAGCADE</sequence>
<dbReference type="InterPro" id="IPR000847">
    <property type="entry name" value="LysR_HTH_N"/>
</dbReference>
<dbReference type="InterPro" id="IPR036388">
    <property type="entry name" value="WH-like_DNA-bd_sf"/>
</dbReference>
<proteinExistence type="inferred from homology"/>
<evidence type="ECO:0000256" key="4">
    <source>
        <dbReference type="ARBA" id="ARBA00023163"/>
    </source>
</evidence>
<accession>A0ABM7WIJ2</accession>
<evidence type="ECO:0000256" key="3">
    <source>
        <dbReference type="ARBA" id="ARBA00023125"/>
    </source>
</evidence>
<dbReference type="SUPFAM" id="SSF53850">
    <property type="entry name" value="Periplasmic binding protein-like II"/>
    <property type="match status" value="1"/>
</dbReference>
<dbReference type="InterPro" id="IPR005119">
    <property type="entry name" value="LysR_subst-bd"/>
</dbReference>
<evidence type="ECO:0000256" key="2">
    <source>
        <dbReference type="ARBA" id="ARBA00023015"/>
    </source>
</evidence>
<name>A0ABM7WIJ2_9ACTN</name>
<gene>
    <name evidence="6" type="ORF">CE91St30_14410</name>
</gene>
<reference evidence="6 7" key="1">
    <citation type="submission" date="2022-01" db="EMBL/GenBank/DDBJ databases">
        <title>Novel bile acid biosynthetic pathways are enriched in the microbiome of centenarians.</title>
        <authorList>
            <person name="Sato Y."/>
            <person name="Atarashi K."/>
            <person name="Plichta R.D."/>
            <person name="Arai Y."/>
            <person name="Sasajima S."/>
            <person name="Kearney M.S."/>
            <person name="Suda W."/>
            <person name="Takeshita K."/>
            <person name="Sasaki T."/>
            <person name="Okamoto S."/>
            <person name="Skelly N.A."/>
            <person name="Okamura Y."/>
            <person name="Vlamakis H."/>
            <person name="Li Y."/>
            <person name="Tanoue T."/>
            <person name="Takei H."/>
            <person name="Nittono H."/>
            <person name="Narushima S."/>
            <person name="Irie J."/>
            <person name="Itoh H."/>
            <person name="Moriya K."/>
            <person name="Sugiura Y."/>
            <person name="Suematsu M."/>
            <person name="Moritoki N."/>
            <person name="Shibata S."/>
            <person name="Littman R.D."/>
            <person name="Fischbach A.M."/>
            <person name="Uwamino Y."/>
            <person name="Inoue T."/>
            <person name="Honda A."/>
            <person name="Hattori M."/>
            <person name="Murai T."/>
            <person name="Xavier J.R."/>
            <person name="Hirose N."/>
            <person name="Honda K."/>
        </authorList>
    </citation>
    <scope>NUCLEOTIDE SEQUENCE [LARGE SCALE GENOMIC DNA]</scope>
    <source>
        <strain evidence="6 7">CE91-St30</strain>
    </source>
</reference>
<keyword evidence="7" id="KW-1185">Reference proteome</keyword>
<organism evidence="6 7">
    <name type="scientific">Raoultibacter timonensis</name>
    <dbReference type="NCBI Taxonomy" id="1907662"/>
    <lineage>
        <taxon>Bacteria</taxon>
        <taxon>Bacillati</taxon>
        <taxon>Actinomycetota</taxon>
        <taxon>Coriobacteriia</taxon>
        <taxon>Eggerthellales</taxon>
        <taxon>Eggerthellaceae</taxon>
        <taxon>Raoultibacter</taxon>
    </lineage>
</organism>
<dbReference type="Pfam" id="PF00126">
    <property type="entry name" value="HTH_1"/>
    <property type="match status" value="1"/>
</dbReference>
<dbReference type="RefSeq" id="WP_102378361.1">
    <property type="nucleotide sequence ID" value="NZ_AP025564.1"/>
</dbReference>
<dbReference type="Gene3D" id="1.10.10.10">
    <property type="entry name" value="Winged helix-like DNA-binding domain superfamily/Winged helix DNA-binding domain"/>
    <property type="match status" value="1"/>
</dbReference>
<evidence type="ECO:0000313" key="7">
    <source>
        <dbReference type="Proteomes" id="UP001320544"/>
    </source>
</evidence>
<keyword evidence="4" id="KW-0804">Transcription</keyword>
<evidence type="ECO:0000256" key="1">
    <source>
        <dbReference type="ARBA" id="ARBA00009437"/>
    </source>
</evidence>
<dbReference type="InterPro" id="IPR036390">
    <property type="entry name" value="WH_DNA-bd_sf"/>
</dbReference>
<feature type="domain" description="HTH lysR-type" evidence="5">
    <location>
        <begin position="1"/>
        <end position="58"/>
    </location>
</feature>
<dbReference type="PANTHER" id="PTHR30346">
    <property type="entry name" value="TRANSCRIPTIONAL DUAL REGULATOR HCAR-RELATED"/>
    <property type="match status" value="1"/>
</dbReference>
<keyword evidence="3" id="KW-0238">DNA-binding</keyword>
<dbReference type="EMBL" id="AP025564">
    <property type="protein sequence ID" value="BDE96108.1"/>
    <property type="molecule type" value="Genomic_DNA"/>
</dbReference>
<dbReference type="PRINTS" id="PR00039">
    <property type="entry name" value="HTHLYSR"/>
</dbReference>
<dbReference type="CDD" id="cd05466">
    <property type="entry name" value="PBP2_LTTR_substrate"/>
    <property type="match status" value="1"/>
</dbReference>
<dbReference type="Proteomes" id="UP001320544">
    <property type="component" value="Chromosome"/>
</dbReference>
<dbReference type="Pfam" id="PF03466">
    <property type="entry name" value="LysR_substrate"/>
    <property type="match status" value="1"/>
</dbReference>
<evidence type="ECO:0000259" key="5">
    <source>
        <dbReference type="PROSITE" id="PS50931"/>
    </source>
</evidence>
<dbReference type="PANTHER" id="PTHR30346:SF0">
    <property type="entry name" value="HCA OPERON TRANSCRIPTIONAL ACTIVATOR HCAR"/>
    <property type="match status" value="1"/>
</dbReference>
<dbReference type="Gene3D" id="3.40.190.290">
    <property type="match status" value="1"/>
</dbReference>
<protein>
    <submittedName>
        <fullName evidence="6">LysR family transcriptional regulator</fullName>
    </submittedName>
</protein>
<dbReference type="SUPFAM" id="SSF46785">
    <property type="entry name" value="Winged helix' DNA-binding domain"/>
    <property type="match status" value="1"/>
</dbReference>
<comment type="similarity">
    <text evidence="1">Belongs to the LysR transcriptional regulatory family.</text>
</comment>